<gene>
    <name evidence="3" type="primary">lcp</name>
    <name evidence="3" type="ORF">MSP7336_04251</name>
</gene>
<dbReference type="Pfam" id="PF09995">
    <property type="entry name" value="MPAB_Lcp_cat"/>
    <property type="match status" value="1"/>
</dbReference>
<keyword evidence="4" id="KW-1185">Reference proteome</keyword>
<evidence type="ECO:0000313" key="4">
    <source>
        <dbReference type="Proteomes" id="UP000252015"/>
    </source>
</evidence>
<dbReference type="InterPro" id="IPR018713">
    <property type="entry name" value="MPAB/Lcp_cat_dom"/>
</dbReference>
<dbReference type="Proteomes" id="UP000252015">
    <property type="component" value="Unassembled WGS sequence"/>
</dbReference>
<dbReference type="STRING" id="29313.BHQ16_05320"/>
<dbReference type="EC" id="1.13.-.-" evidence="3"/>
<keyword evidence="3" id="KW-0560">Oxidoreductase</keyword>
<dbReference type="PANTHER" id="PTHR37539:SF1">
    <property type="entry name" value="ER-BOUND OXYGENASE MPAB_MPAB'_RUBBER OXYGENASE CATALYTIC DOMAIN-CONTAINING PROTEIN"/>
    <property type="match status" value="1"/>
</dbReference>
<dbReference type="EMBL" id="UEGW01000001">
    <property type="protein sequence ID" value="SRX95976.1"/>
    <property type="molecule type" value="Genomic_DNA"/>
</dbReference>
<reference evidence="3 4" key="1">
    <citation type="submission" date="2018-05" db="EMBL/GenBank/DDBJ databases">
        <authorList>
            <consortium name="IHU Genomes"/>
        </authorList>
    </citation>
    <scope>NUCLEOTIDE SEQUENCE [LARGE SCALE GENOMIC DNA]</scope>
    <source>
        <strain evidence="3 4">P7336</strain>
    </source>
</reference>
<feature type="region of interest" description="Disordered" evidence="1">
    <location>
        <begin position="1"/>
        <end position="25"/>
    </location>
</feature>
<organism evidence="3 4">
    <name type="scientific">Mycobacterium shimoidei</name>
    <dbReference type="NCBI Taxonomy" id="29313"/>
    <lineage>
        <taxon>Bacteria</taxon>
        <taxon>Bacillati</taxon>
        <taxon>Actinomycetota</taxon>
        <taxon>Actinomycetes</taxon>
        <taxon>Mycobacteriales</taxon>
        <taxon>Mycobacteriaceae</taxon>
        <taxon>Mycobacterium</taxon>
    </lineage>
</organism>
<sequence length="419" mass="46717">MNTVTRFSSVDVGGPPVNPRNEKLPDPPFLSGFPMNVFMRLLAPGDVRATVAQRESFRRFANMGDPLADAVVAMMQRLPTGEGRRMFETAVDQGIDAVEDPPEELVAFFAQVDDRPYWLDQAKLDLAVRVTMRTGLWGIALALPGLALTGGYLASKADKPLVGTGDLRRMAPRRLNETATWFIDVTSPDGLDRFAPGFTGTLRVRLMHAMVRAAMARRDDWDFAAWDHPVNQVQLAGTLMLFSLANLAGCQAMGVKFSRRERDAVFHFWRYVGLLMGVHPELIPATEDDTWRLFWLEADTEFLPDQDSYRLAQALHSGPPDEDPLTALARTYLSSYSRLVLGRSHADQLGLPDNKPLQAAVLATSAINRMFELRRFIPGATRLSEELGQWSRRRFVERGFAATGGDRTYRRHDALAVAG</sequence>
<dbReference type="AlphaFoldDB" id="A0A375Z4H2"/>
<dbReference type="InterPro" id="IPR037473">
    <property type="entry name" value="Lcp-like"/>
</dbReference>
<evidence type="ECO:0000259" key="2">
    <source>
        <dbReference type="Pfam" id="PF09995"/>
    </source>
</evidence>
<dbReference type="GO" id="GO:0016491">
    <property type="term" value="F:oxidoreductase activity"/>
    <property type="evidence" value="ECO:0007669"/>
    <property type="project" value="UniProtKB-KW"/>
</dbReference>
<dbReference type="PANTHER" id="PTHR37539">
    <property type="entry name" value="SECRETED PROTEIN-RELATED"/>
    <property type="match status" value="1"/>
</dbReference>
<feature type="domain" description="ER-bound oxygenase mpaB/mpaB'/Rubber oxygenase catalytic" evidence="2">
    <location>
        <begin position="146"/>
        <end position="360"/>
    </location>
</feature>
<name>A0A375Z4H2_MYCSH</name>
<evidence type="ECO:0000313" key="3">
    <source>
        <dbReference type="EMBL" id="SRX95976.1"/>
    </source>
</evidence>
<evidence type="ECO:0000256" key="1">
    <source>
        <dbReference type="SAM" id="MobiDB-lite"/>
    </source>
</evidence>
<protein>
    <submittedName>
        <fullName evidence="3">Rubber oxygenase</fullName>
        <ecNumber evidence="3">1.13.-.-</ecNumber>
    </submittedName>
</protein>
<proteinExistence type="predicted"/>
<accession>A0A375Z4H2</accession>